<gene>
    <name evidence="1" type="ORF">CHS0354_001274</name>
</gene>
<keyword evidence="2" id="KW-1185">Reference proteome</keyword>
<reference evidence="1" key="3">
    <citation type="submission" date="2023-05" db="EMBL/GenBank/DDBJ databases">
        <authorList>
            <person name="Smith C.H."/>
        </authorList>
    </citation>
    <scope>NUCLEOTIDE SEQUENCE</scope>
    <source>
        <strain evidence="1">CHS0354</strain>
        <tissue evidence="1">Mantle</tissue>
    </source>
</reference>
<evidence type="ECO:0000313" key="1">
    <source>
        <dbReference type="EMBL" id="KAK3586664.1"/>
    </source>
</evidence>
<dbReference type="AlphaFoldDB" id="A0AAE0VQP0"/>
<organism evidence="1 2">
    <name type="scientific">Potamilus streckersoni</name>
    <dbReference type="NCBI Taxonomy" id="2493646"/>
    <lineage>
        <taxon>Eukaryota</taxon>
        <taxon>Metazoa</taxon>
        <taxon>Spiralia</taxon>
        <taxon>Lophotrochozoa</taxon>
        <taxon>Mollusca</taxon>
        <taxon>Bivalvia</taxon>
        <taxon>Autobranchia</taxon>
        <taxon>Heteroconchia</taxon>
        <taxon>Palaeoheterodonta</taxon>
        <taxon>Unionida</taxon>
        <taxon>Unionoidea</taxon>
        <taxon>Unionidae</taxon>
        <taxon>Ambleminae</taxon>
        <taxon>Lampsilini</taxon>
        <taxon>Potamilus</taxon>
    </lineage>
</organism>
<dbReference type="EMBL" id="JAEAOA010000127">
    <property type="protein sequence ID" value="KAK3586664.1"/>
    <property type="molecule type" value="Genomic_DNA"/>
</dbReference>
<comment type="caution">
    <text evidence="1">The sequence shown here is derived from an EMBL/GenBank/DDBJ whole genome shotgun (WGS) entry which is preliminary data.</text>
</comment>
<feature type="non-terminal residue" evidence="1">
    <location>
        <position position="70"/>
    </location>
</feature>
<proteinExistence type="predicted"/>
<dbReference type="Proteomes" id="UP001195483">
    <property type="component" value="Unassembled WGS sequence"/>
</dbReference>
<reference evidence="1" key="1">
    <citation type="journal article" date="2021" name="Genome Biol. Evol.">
        <title>A High-Quality Reference Genome for a Parasitic Bivalve with Doubly Uniparental Inheritance (Bivalvia: Unionida).</title>
        <authorList>
            <person name="Smith C.H."/>
        </authorList>
    </citation>
    <scope>NUCLEOTIDE SEQUENCE</scope>
    <source>
        <strain evidence="1">CHS0354</strain>
    </source>
</reference>
<accession>A0AAE0VQP0</accession>
<name>A0AAE0VQP0_9BIVA</name>
<evidence type="ECO:0000313" key="2">
    <source>
        <dbReference type="Proteomes" id="UP001195483"/>
    </source>
</evidence>
<sequence length="70" mass="8481">MATCYQSKIPTRITWPEMAWLVIYKSVVDILHIPLTRLLLRKQDKREFEPYKRSGDLQVFRENILIEYEP</sequence>
<reference evidence="1" key="2">
    <citation type="journal article" date="2021" name="Genome Biol. Evol.">
        <title>Developing a high-quality reference genome for a parasitic bivalve with doubly uniparental inheritance (Bivalvia: Unionida).</title>
        <authorList>
            <person name="Smith C.H."/>
        </authorList>
    </citation>
    <scope>NUCLEOTIDE SEQUENCE</scope>
    <source>
        <strain evidence="1">CHS0354</strain>
        <tissue evidence="1">Mantle</tissue>
    </source>
</reference>
<protein>
    <submittedName>
        <fullName evidence="1">Uncharacterized protein</fullName>
    </submittedName>
</protein>